<keyword evidence="1 4" id="KW-0808">Transferase</keyword>
<sequence length="174" mass="18159">MTIREARAEDAGAIAGITNAIIRDTLITFTTMERSPSDIAADIAARREAFLVCEAKGKVAGFATYGPFRGGSGYAHSVEHSIQLDTDSRGLGLGRALMARLEVVARDAGHHVMVAGISAANPGAVAFHAAMGFAEVGRMPEVGRKQGRWLDLVLMQKILVSGADDAPDSAGPLG</sequence>
<name>A0ABV7TIZ4_9RHOB</name>
<dbReference type="PROSITE" id="PS51186">
    <property type="entry name" value="GNAT"/>
    <property type="match status" value="1"/>
</dbReference>
<dbReference type="SUPFAM" id="SSF55729">
    <property type="entry name" value="Acyl-CoA N-acyltransferases (Nat)"/>
    <property type="match status" value="1"/>
</dbReference>
<keyword evidence="2 4" id="KW-0012">Acyltransferase</keyword>
<evidence type="ECO:0000256" key="1">
    <source>
        <dbReference type="ARBA" id="ARBA00022679"/>
    </source>
</evidence>
<comment type="caution">
    <text evidence="4">The sequence shown here is derived from an EMBL/GenBank/DDBJ whole genome shotgun (WGS) entry which is preliminary data.</text>
</comment>
<keyword evidence="5" id="KW-1185">Reference proteome</keyword>
<evidence type="ECO:0000313" key="4">
    <source>
        <dbReference type="EMBL" id="MFC3615168.1"/>
    </source>
</evidence>
<dbReference type="Gene3D" id="3.40.630.30">
    <property type="match status" value="1"/>
</dbReference>
<dbReference type="EC" id="2.3.-.-" evidence="4"/>
<gene>
    <name evidence="4" type="ORF">ACFORG_15490</name>
</gene>
<dbReference type="PANTHER" id="PTHR43072:SF23">
    <property type="entry name" value="UPF0039 PROTEIN C11D3.02C"/>
    <property type="match status" value="1"/>
</dbReference>
<reference evidence="5" key="1">
    <citation type="journal article" date="2019" name="Int. J. Syst. Evol. Microbiol.">
        <title>The Global Catalogue of Microorganisms (GCM) 10K type strain sequencing project: providing services to taxonomists for standard genome sequencing and annotation.</title>
        <authorList>
            <consortium name="The Broad Institute Genomics Platform"/>
            <consortium name="The Broad Institute Genome Sequencing Center for Infectious Disease"/>
            <person name="Wu L."/>
            <person name="Ma J."/>
        </authorList>
    </citation>
    <scope>NUCLEOTIDE SEQUENCE [LARGE SCALE GENOMIC DNA]</scope>
    <source>
        <strain evidence="5">KCTC 42911</strain>
    </source>
</reference>
<dbReference type="PANTHER" id="PTHR43072">
    <property type="entry name" value="N-ACETYLTRANSFERASE"/>
    <property type="match status" value="1"/>
</dbReference>
<evidence type="ECO:0000259" key="3">
    <source>
        <dbReference type="PROSITE" id="PS51186"/>
    </source>
</evidence>
<evidence type="ECO:0000313" key="5">
    <source>
        <dbReference type="Proteomes" id="UP001595629"/>
    </source>
</evidence>
<organism evidence="4 5">
    <name type="scientific">Lutimaribacter marinistellae</name>
    <dbReference type="NCBI Taxonomy" id="1820329"/>
    <lineage>
        <taxon>Bacteria</taxon>
        <taxon>Pseudomonadati</taxon>
        <taxon>Pseudomonadota</taxon>
        <taxon>Alphaproteobacteria</taxon>
        <taxon>Rhodobacterales</taxon>
        <taxon>Roseobacteraceae</taxon>
        <taxon>Lutimaribacter</taxon>
    </lineage>
</organism>
<protein>
    <submittedName>
        <fullName evidence="4">GNAT family N-acetyltransferase</fullName>
        <ecNumber evidence="4">2.3.-.-</ecNumber>
    </submittedName>
</protein>
<dbReference type="EMBL" id="JBHRXI010000016">
    <property type="protein sequence ID" value="MFC3615168.1"/>
    <property type="molecule type" value="Genomic_DNA"/>
</dbReference>
<dbReference type="InterPro" id="IPR016181">
    <property type="entry name" value="Acyl_CoA_acyltransferase"/>
</dbReference>
<evidence type="ECO:0000256" key="2">
    <source>
        <dbReference type="ARBA" id="ARBA00023315"/>
    </source>
</evidence>
<accession>A0ABV7TIZ4</accession>
<dbReference type="CDD" id="cd04301">
    <property type="entry name" value="NAT_SF"/>
    <property type="match status" value="1"/>
</dbReference>
<dbReference type="GO" id="GO:0016746">
    <property type="term" value="F:acyltransferase activity"/>
    <property type="evidence" value="ECO:0007669"/>
    <property type="project" value="UniProtKB-KW"/>
</dbReference>
<dbReference type="Pfam" id="PF00583">
    <property type="entry name" value="Acetyltransf_1"/>
    <property type="match status" value="1"/>
</dbReference>
<dbReference type="Proteomes" id="UP001595629">
    <property type="component" value="Unassembled WGS sequence"/>
</dbReference>
<feature type="domain" description="N-acetyltransferase" evidence="3">
    <location>
        <begin position="1"/>
        <end position="160"/>
    </location>
</feature>
<dbReference type="RefSeq" id="WP_386736431.1">
    <property type="nucleotide sequence ID" value="NZ_JBHRXI010000016.1"/>
</dbReference>
<proteinExistence type="predicted"/>
<dbReference type="InterPro" id="IPR000182">
    <property type="entry name" value="GNAT_dom"/>
</dbReference>